<dbReference type="RefSeq" id="WP_172619525.1">
    <property type="nucleotide sequence ID" value="NZ_LS992241.1"/>
</dbReference>
<organism evidence="9 10">
    <name type="scientific">Paenibacillus alvei</name>
    <name type="common">Bacillus alvei</name>
    <dbReference type="NCBI Taxonomy" id="44250"/>
    <lineage>
        <taxon>Bacteria</taxon>
        <taxon>Bacillati</taxon>
        <taxon>Bacillota</taxon>
        <taxon>Bacilli</taxon>
        <taxon>Bacillales</taxon>
        <taxon>Paenibacillaceae</taxon>
        <taxon>Paenibacillus</taxon>
    </lineage>
</organism>
<feature type="transmembrane region" description="Helical" evidence="7">
    <location>
        <begin position="12"/>
        <end position="34"/>
    </location>
</feature>
<dbReference type="GO" id="GO:0016413">
    <property type="term" value="F:O-acetyltransferase activity"/>
    <property type="evidence" value="ECO:0007669"/>
    <property type="project" value="TreeGrafter"/>
</dbReference>
<evidence type="ECO:0000256" key="3">
    <source>
        <dbReference type="ARBA" id="ARBA00022475"/>
    </source>
</evidence>
<keyword evidence="9" id="KW-0808">Transferase</keyword>
<feature type="transmembrane region" description="Helical" evidence="7">
    <location>
        <begin position="132"/>
        <end position="151"/>
    </location>
</feature>
<dbReference type="InterPro" id="IPR002656">
    <property type="entry name" value="Acyl_transf_3_dom"/>
</dbReference>
<dbReference type="EMBL" id="LS992241">
    <property type="protein sequence ID" value="SYX84933.1"/>
    <property type="molecule type" value="Genomic_DNA"/>
</dbReference>
<evidence type="ECO:0000256" key="6">
    <source>
        <dbReference type="ARBA" id="ARBA00023136"/>
    </source>
</evidence>
<gene>
    <name evidence="9" type="ORF">PBLR_13355</name>
</gene>
<feature type="transmembrane region" description="Helical" evidence="7">
    <location>
        <begin position="86"/>
        <end position="103"/>
    </location>
</feature>
<dbReference type="GO" id="GO:0009246">
    <property type="term" value="P:enterobacterial common antigen biosynthetic process"/>
    <property type="evidence" value="ECO:0007669"/>
    <property type="project" value="TreeGrafter"/>
</dbReference>
<evidence type="ECO:0000256" key="7">
    <source>
        <dbReference type="SAM" id="Phobius"/>
    </source>
</evidence>
<feature type="transmembrane region" description="Helical" evidence="7">
    <location>
        <begin position="192"/>
        <end position="215"/>
    </location>
</feature>
<evidence type="ECO:0000256" key="1">
    <source>
        <dbReference type="ARBA" id="ARBA00004651"/>
    </source>
</evidence>
<keyword evidence="6 7" id="KW-0472">Membrane</keyword>
<feature type="transmembrane region" description="Helical" evidence="7">
    <location>
        <begin position="54"/>
        <end position="74"/>
    </location>
</feature>
<evidence type="ECO:0000256" key="4">
    <source>
        <dbReference type="ARBA" id="ARBA00022692"/>
    </source>
</evidence>
<name>A0A383RDL8_PAEAL</name>
<feature type="transmembrane region" description="Helical" evidence="7">
    <location>
        <begin position="329"/>
        <end position="348"/>
    </location>
</feature>
<protein>
    <submittedName>
        <fullName evidence="9">Acyltransferase</fullName>
    </submittedName>
</protein>
<evidence type="ECO:0000259" key="8">
    <source>
        <dbReference type="Pfam" id="PF01757"/>
    </source>
</evidence>
<dbReference type="PANTHER" id="PTHR40074">
    <property type="entry name" value="O-ACETYLTRANSFERASE WECH"/>
    <property type="match status" value="1"/>
</dbReference>
<keyword evidence="9" id="KW-0012">Acyltransferase</keyword>
<feature type="transmembrane region" description="Helical" evidence="7">
    <location>
        <begin position="297"/>
        <end position="317"/>
    </location>
</feature>
<feature type="transmembrane region" description="Helical" evidence="7">
    <location>
        <begin position="227"/>
        <end position="246"/>
    </location>
</feature>
<evidence type="ECO:0000313" key="10">
    <source>
        <dbReference type="Proteomes" id="UP000304148"/>
    </source>
</evidence>
<comment type="subcellular location">
    <subcellularLocation>
        <location evidence="1">Cell membrane</location>
        <topology evidence="1">Multi-pass membrane protein</topology>
    </subcellularLocation>
</comment>
<dbReference type="Proteomes" id="UP000304148">
    <property type="component" value="Chromosome"/>
</dbReference>
<proteinExistence type="inferred from homology"/>
<keyword evidence="4 7" id="KW-0812">Transmembrane</keyword>
<evidence type="ECO:0000256" key="5">
    <source>
        <dbReference type="ARBA" id="ARBA00022989"/>
    </source>
</evidence>
<feature type="domain" description="Acyltransferase 3" evidence="8">
    <location>
        <begin position="11"/>
        <end position="347"/>
    </location>
</feature>
<reference evidence="10" key="1">
    <citation type="submission" date="2018-08" db="EMBL/GenBank/DDBJ databases">
        <authorList>
            <person name="Chevrot R."/>
        </authorList>
    </citation>
    <scope>NUCLEOTIDE SEQUENCE [LARGE SCALE GENOMIC DNA]</scope>
</reference>
<dbReference type="Pfam" id="PF01757">
    <property type="entry name" value="Acyl_transf_3"/>
    <property type="match status" value="1"/>
</dbReference>
<evidence type="ECO:0000256" key="2">
    <source>
        <dbReference type="ARBA" id="ARBA00007400"/>
    </source>
</evidence>
<keyword evidence="5 7" id="KW-1133">Transmembrane helix</keyword>
<comment type="similarity">
    <text evidence="2">Belongs to the acyltransferase 3 family.</text>
</comment>
<feature type="transmembrane region" description="Helical" evidence="7">
    <location>
        <begin position="163"/>
        <end position="180"/>
    </location>
</feature>
<dbReference type="AlphaFoldDB" id="A0A383RDL8"/>
<keyword evidence="3" id="KW-1003">Cell membrane</keyword>
<evidence type="ECO:0000313" key="9">
    <source>
        <dbReference type="EMBL" id="SYX84933.1"/>
    </source>
</evidence>
<feature type="transmembrane region" description="Helical" evidence="7">
    <location>
        <begin position="258"/>
        <end position="276"/>
    </location>
</feature>
<accession>A0A383RDL8</accession>
<dbReference type="GO" id="GO:0005886">
    <property type="term" value="C:plasma membrane"/>
    <property type="evidence" value="ECO:0007669"/>
    <property type="project" value="UniProtKB-SubCell"/>
</dbReference>
<dbReference type="PANTHER" id="PTHR40074:SF2">
    <property type="entry name" value="O-ACETYLTRANSFERASE WECH"/>
    <property type="match status" value="1"/>
</dbReference>
<sequence length="366" mass="42218">MESIWKSNRIIYVDILRILSILAVIVLHITADLLTRTNDFDSSSWWVSNIFNSVSRFAVPVFFMISGAMMLRVNITTYRDFYIKRVLPLVIALVSWSLIYALYNQYVIVNSKMNALAFLQDFGYKLLTDGNYVHLWFLYAIIAIYMTIPLISKLVKTCSERDLRYYLSWWAAISIGYRFISDIIVKLTGQYINIPLLNIPLFTGFLGYFILGHYLFTYGLPEKWKQVLFNLGIVSFFLTPVATYFASSHLGILDETFYGNYSITTFFMAVAMFIWFKEKEPTLHERVNYKLQKMIGSISKASFSIYLIHLLIELLVSRRAETEASLLQTSSNLVFNVIAVFTVSYLLVKMLNLSKVMTTVLFGGKG</sequence>